<feature type="domain" description="BTB" evidence="2">
    <location>
        <begin position="15"/>
        <end position="84"/>
    </location>
</feature>
<dbReference type="InterPro" id="IPR000210">
    <property type="entry name" value="BTB/POZ_dom"/>
</dbReference>
<reference evidence="3" key="1">
    <citation type="journal article" date="2023" name="Mol. Phylogenet. Evol.">
        <title>Genome-scale phylogeny and comparative genomics of the fungal order Sordariales.</title>
        <authorList>
            <person name="Hensen N."/>
            <person name="Bonometti L."/>
            <person name="Westerberg I."/>
            <person name="Brannstrom I.O."/>
            <person name="Guillou S."/>
            <person name="Cros-Aarteil S."/>
            <person name="Calhoun S."/>
            <person name="Haridas S."/>
            <person name="Kuo A."/>
            <person name="Mondo S."/>
            <person name="Pangilinan J."/>
            <person name="Riley R."/>
            <person name="LaButti K."/>
            <person name="Andreopoulos B."/>
            <person name="Lipzen A."/>
            <person name="Chen C."/>
            <person name="Yan M."/>
            <person name="Daum C."/>
            <person name="Ng V."/>
            <person name="Clum A."/>
            <person name="Steindorff A."/>
            <person name="Ohm R.A."/>
            <person name="Martin F."/>
            <person name="Silar P."/>
            <person name="Natvig D.O."/>
            <person name="Lalanne C."/>
            <person name="Gautier V."/>
            <person name="Ament-Velasquez S.L."/>
            <person name="Kruys A."/>
            <person name="Hutchinson M.I."/>
            <person name="Powell A.J."/>
            <person name="Barry K."/>
            <person name="Miller A.N."/>
            <person name="Grigoriev I.V."/>
            <person name="Debuchy R."/>
            <person name="Gladieux P."/>
            <person name="Hiltunen Thoren M."/>
            <person name="Johannesson H."/>
        </authorList>
    </citation>
    <scope>NUCLEOTIDE SEQUENCE</scope>
    <source>
        <strain evidence="3">CBS 532.94</strain>
    </source>
</reference>
<accession>A0AAN7HAB0</accession>
<feature type="compositionally biased region" description="Acidic residues" evidence="1">
    <location>
        <begin position="145"/>
        <end position="177"/>
    </location>
</feature>
<proteinExistence type="predicted"/>
<organism evidence="3 4">
    <name type="scientific">Achaetomium macrosporum</name>
    <dbReference type="NCBI Taxonomy" id="79813"/>
    <lineage>
        <taxon>Eukaryota</taxon>
        <taxon>Fungi</taxon>
        <taxon>Dikarya</taxon>
        <taxon>Ascomycota</taxon>
        <taxon>Pezizomycotina</taxon>
        <taxon>Sordariomycetes</taxon>
        <taxon>Sordariomycetidae</taxon>
        <taxon>Sordariales</taxon>
        <taxon>Chaetomiaceae</taxon>
        <taxon>Achaetomium</taxon>
    </lineage>
</organism>
<name>A0AAN7HAB0_9PEZI</name>
<feature type="non-terminal residue" evidence="3">
    <location>
        <position position="1"/>
    </location>
</feature>
<gene>
    <name evidence="3" type="ORF">C8A03DRAFT_19344</name>
</gene>
<dbReference type="PANTHER" id="PTHR47843">
    <property type="entry name" value="BTB DOMAIN-CONTAINING PROTEIN-RELATED"/>
    <property type="match status" value="1"/>
</dbReference>
<evidence type="ECO:0000256" key="1">
    <source>
        <dbReference type="SAM" id="MobiDB-lite"/>
    </source>
</evidence>
<dbReference type="EMBL" id="MU860514">
    <property type="protein sequence ID" value="KAK4233614.1"/>
    <property type="molecule type" value="Genomic_DNA"/>
</dbReference>
<dbReference type="Pfam" id="PF00651">
    <property type="entry name" value="BTB"/>
    <property type="match status" value="1"/>
</dbReference>
<dbReference type="PANTHER" id="PTHR47843:SF5">
    <property type="entry name" value="BTB_POZ DOMAIN PROTEIN"/>
    <property type="match status" value="1"/>
</dbReference>
<dbReference type="AlphaFoldDB" id="A0AAN7HAB0"/>
<reference evidence="3" key="2">
    <citation type="submission" date="2023-05" db="EMBL/GenBank/DDBJ databases">
        <authorList>
            <consortium name="Lawrence Berkeley National Laboratory"/>
            <person name="Steindorff A."/>
            <person name="Hensen N."/>
            <person name="Bonometti L."/>
            <person name="Westerberg I."/>
            <person name="Brannstrom I.O."/>
            <person name="Guillou S."/>
            <person name="Cros-Aarteil S."/>
            <person name="Calhoun S."/>
            <person name="Haridas S."/>
            <person name="Kuo A."/>
            <person name="Mondo S."/>
            <person name="Pangilinan J."/>
            <person name="Riley R."/>
            <person name="Labutti K."/>
            <person name="Andreopoulos B."/>
            <person name="Lipzen A."/>
            <person name="Chen C."/>
            <person name="Yanf M."/>
            <person name="Daum C."/>
            <person name="Ng V."/>
            <person name="Clum A."/>
            <person name="Ohm R."/>
            <person name="Martin F."/>
            <person name="Silar P."/>
            <person name="Natvig D."/>
            <person name="Lalanne C."/>
            <person name="Gautier V."/>
            <person name="Ament-Velasquez S.L."/>
            <person name="Kruys A."/>
            <person name="Hutchinson M.I."/>
            <person name="Powell A.J."/>
            <person name="Barry K."/>
            <person name="Miller A.N."/>
            <person name="Grigoriev I.V."/>
            <person name="Debuchy R."/>
            <person name="Gladieux P."/>
            <person name="Thoren M.H."/>
            <person name="Johannesson H."/>
        </authorList>
    </citation>
    <scope>NUCLEOTIDE SEQUENCE</scope>
    <source>
        <strain evidence="3">CBS 532.94</strain>
    </source>
</reference>
<protein>
    <recommendedName>
        <fullName evidence="2">BTB domain-containing protein</fullName>
    </recommendedName>
</protein>
<dbReference type="PROSITE" id="PS50097">
    <property type="entry name" value="BTB"/>
    <property type="match status" value="1"/>
</dbReference>
<keyword evidence="4" id="KW-1185">Reference proteome</keyword>
<dbReference type="Proteomes" id="UP001303760">
    <property type="component" value="Unassembled WGS sequence"/>
</dbReference>
<comment type="caution">
    <text evidence="3">The sequence shown here is derived from an EMBL/GenBank/DDBJ whole genome shotgun (WGS) entry which is preliminary data.</text>
</comment>
<evidence type="ECO:0000313" key="3">
    <source>
        <dbReference type="EMBL" id="KAK4233614.1"/>
    </source>
</evidence>
<dbReference type="SUPFAM" id="SSF54695">
    <property type="entry name" value="POZ domain"/>
    <property type="match status" value="1"/>
</dbReference>
<evidence type="ECO:0000259" key="2">
    <source>
        <dbReference type="PROSITE" id="PS50097"/>
    </source>
</evidence>
<dbReference type="Gene3D" id="3.30.710.10">
    <property type="entry name" value="Potassium Channel Kv1.1, Chain A"/>
    <property type="match status" value="1"/>
</dbReference>
<sequence length="177" mass="20072">IFSSLSTLLFSFKYSDMTITRGGREFKAHRVIVCSQSPFFDKAFSDDFSNNEAATRVIDLPEDDPDVLERFLRFLYTGTYEDDVISALLAPNDSDIPTTPSQEAVDLDRLKSVIRAKFLDEFKPEPGEFVDDETGDPSFQPDQVPDGEADDYDEELDEEDSEGDSLEDYYSQEEEKG</sequence>
<evidence type="ECO:0000313" key="4">
    <source>
        <dbReference type="Proteomes" id="UP001303760"/>
    </source>
</evidence>
<dbReference type="InterPro" id="IPR011333">
    <property type="entry name" value="SKP1/BTB/POZ_sf"/>
</dbReference>
<feature type="region of interest" description="Disordered" evidence="1">
    <location>
        <begin position="124"/>
        <end position="177"/>
    </location>
</feature>
<dbReference type="CDD" id="cd18186">
    <property type="entry name" value="BTB_POZ_ZBTB_KLHL-like"/>
    <property type="match status" value="1"/>
</dbReference>